<evidence type="ECO:0000256" key="1">
    <source>
        <dbReference type="ARBA" id="ARBA00010975"/>
    </source>
</evidence>
<dbReference type="HOGENOM" id="CLU_134661_0_0_1"/>
<dbReference type="Proteomes" id="UP000032141">
    <property type="component" value="Chromosome C8"/>
</dbReference>
<dbReference type="AlphaFoldDB" id="A0A0D3DKT7"/>
<evidence type="ECO:0000256" key="3">
    <source>
        <dbReference type="SAM" id="MobiDB-lite"/>
    </source>
</evidence>
<dbReference type="PANTHER" id="PTHR33493">
    <property type="entry name" value="LATE EMBRYOGENESIS ABUNDANT PROTEIN 6-RELATED"/>
    <property type="match status" value="1"/>
</dbReference>
<dbReference type="InterPro" id="IPR005513">
    <property type="entry name" value="LEA_1"/>
</dbReference>
<sequence length="137" mass="15435">MQSAKQKLSDLASTAKKKMVICRAKAEEKAEKARAQTKEEKKIAHERRKAREAEAKLDMHVAKEAHAEEKLMDKQSHYHVSQSHVPHHTPVTTPQPVVGHGYGHNHPAAYPPTAYPPTAYPTAYPPEHHHHHPYGNI</sequence>
<dbReference type="GO" id="GO:0009793">
    <property type="term" value="P:embryo development ending in seed dormancy"/>
    <property type="evidence" value="ECO:0007669"/>
    <property type="project" value="InterPro"/>
</dbReference>
<reference evidence="4 5" key="1">
    <citation type="journal article" date="2014" name="Genome Biol.">
        <title>Transcriptome and methylome profiling reveals relics of genome dominance in the mesopolyploid Brassica oleracea.</title>
        <authorList>
            <person name="Parkin I.A."/>
            <person name="Koh C."/>
            <person name="Tang H."/>
            <person name="Robinson S.J."/>
            <person name="Kagale S."/>
            <person name="Clarke W.E."/>
            <person name="Town C.D."/>
            <person name="Nixon J."/>
            <person name="Krishnakumar V."/>
            <person name="Bidwell S.L."/>
            <person name="Denoeud F."/>
            <person name="Belcram H."/>
            <person name="Links M.G."/>
            <person name="Just J."/>
            <person name="Clarke C."/>
            <person name="Bender T."/>
            <person name="Huebert T."/>
            <person name="Mason A.S."/>
            <person name="Pires J.C."/>
            <person name="Barker G."/>
            <person name="Moore J."/>
            <person name="Walley P.G."/>
            <person name="Manoli S."/>
            <person name="Batley J."/>
            <person name="Edwards D."/>
            <person name="Nelson M.N."/>
            <person name="Wang X."/>
            <person name="Paterson A.H."/>
            <person name="King G."/>
            <person name="Bancroft I."/>
            <person name="Chalhoub B."/>
            <person name="Sharpe A.G."/>
        </authorList>
    </citation>
    <scope>NUCLEOTIDE SEQUENCE</scope>
    <source>
        <strain evidence="4 5">cv. TO1000</strain>
    </source>
</reference>
<dbReference type="RefSeq" id="XP_013599764.1">
    <property type="nucleotide sequence ID" value="XM_013744310.1"/>
</dbReference>
<feature type="coiled-coil region" evidence="2">
    <location>
        <begin position="23"/>
        <end position="70"/>
    </location>
</feature>
<dbReference type="GO" id="GO:0006970">
    <property type="term" value="P:response to osmotic stress"/>
    <property type="evidence" value="ECO:0007669"/>
    <property type="project" value="EnsemblPlants"/>
</dbReference>
<feature type="region of interest" description="Disordered" evidence="3">
    <location>
        <begin position="76"/>
        <end position="109"/>
    </location>
</feature>
<dbReference type="EnsemblPlants" id="Bo8g028750.1">
    <property type="protein sequence ID" value="Bo8g028750.1"/>
    <property type="gene ID" value="Bo8g028750"/>
</dbReference>
<keyword evidence="5" id="KW-1185">Reference proteome</keyword>
<accession>A0A0D3DKT7</accession>
<dbReference type="OMA" id="THGHHKY"/>
<evidence type="ECO:0000256" key="2">
    <source>
        <dbReference type="SAM" id="Coils"/>
    </source>
</evidence>
<dbReference type="Gramene" id="Bo8g028750.1">
    <property type="protein sequence ID" value="Bo8g028750.1"/>
    <property type="gene ID" value="Bo8g028750"/>
</dbReference>
<dbReference type="GO" id="GO:0009414">
    <property type="term" value="P:response to water deprivation"/>
    <property type="evidence" value="ECO:0007669"/>
    <property type="project" value="EnsemblPlants"/>
</dbReference>
<name>A0A0D3DKT7_BRAOL</name>
<proteinExistence type="inferred from homology"/>
<reference evidence="4" key="2">
    <citation type="submission" date="2015-03" db="UniProtKB">
        <authorList>
            <consortium name="EnsemblPlants"/>
        </authorList>
    </citation>
    <scope>IDENTIFICATION</scope>
</reference>
<dbReference type="KEGG" id="boe:106307374"/>
<comment type="similarity">
    <text evidence="1">Belongs to the LEA type 1 family.</text>
</comment>
<evidence type="ECO:0000313" key="4">
    <source>
        <dbReference type="EnsemblPlants" id="Bo8g028750.1"/>
    </source>
</evidence>
<feature type="compositionally biased region" description="Low complexity" evidence="3">
    <location>
        <begin position="88"/>
        <end position="99"/>
    </location>
</feature>
<protein>
    <submittedName>
        <fullName evidence="4">Uncharacterized protein</fullName>
    </submittedName>
</protein>
<dbReference type="GeneID" id="106307374"/>
<dbReference type="STRING" id="109376.A0A0D3DKT7"/>
<keyword evidence="2" id="KW-0175">Coiled coil</keyword>
<evidence type="ECO:0000313" key="5">
    <source>
        <dbReference type="Proteomes" id="UP000032141"/>
    </source>
</evidence>
<dbReference type="Pfam" id="PF03760">
    <property type="entry name" value="LEA_1"/>
    <property type="match status" value="1"/>
</dbReference>
<dbReference type="PANTHER" id="PTHR33493:SF22">
    <property type="entry name" value="(RAPE) HYPOTHETICAL PROTEIN"/>
    <property type="match status" value="1"/>
</dbReference>
<organism evidence="4 5">
    <name type="scientific">Brassica oleracea var. oleracea</name>
    <dbReference type="NCBI Taxonomy" id="109376"/>
    <lineage>
        <taxon>Eukaryota</taxon>
        <taxon>Viridiplantae</taxon>
        <taxon>Streptophyta</taxon>
        <taxon>Embryophyta</taxon>
        <taxon>Tracheophyta</taxon>
        <taxon>Spermatophyta</taxon>
        <taxon>Magnoliopsida</taxon>
        <taxon>eudicotyledons</taxon>
        <taxon>Gunneridae</taxon>
        <taxon>Pentapetalae</taxon>
        <taxon>rosids</taxon>
        <taxon>malvids</taxon>
        <taxon>Brassicales</taxon>
        <taxon>Brassicaceae</taxon>
        <taxon>Brassiceae</taxon>
        <taxon>Brassica</taxon>
    </lineage>
</organism>
<dbReference type="eggNOG" id="ENOG502S735">
    <property type="taxonomic scope" value="Eukaryota"/>
</dbReference>